<evidence type="ECO:0000313" key="2">
    <source>
        <dbReference type="EMBL" id="QJA56352.1"/>
    </source>
</evidence>
<feature type="compositionally biased region" description="Acidic residues" evidence="1">
    <location>
        <begin position="308"/>
        <end position="320"/>
    </location>
</feature>
<reference evidence="2" key="1">
    <citation type="submission" date="2020-03" db="EMBL/GenBank/DDBJ databases">
        <title>The deep terrestrial virosphere.</title>
        <authorList>
            <person name="Holmfeldt K."/>
            <person name="Nilsson E."/>
            <person name="Simone D."/>
            <person name="Lopez-Fernandez M."/>
            <person name="Wu X."/>
            <person name="de Brujin I."/>
            <person name="Lundin D."/>
            <person name="Andersson A."/>
            <person name="Bertilsson S."/>
            <person name="Dopson M."/>
        </authorList>
    </citation>
    <scope>NUCLEOTIDE SEQUENCE</scope>
    <source>
        <strain evidence="2">MM415B01878</strain>
    </source>
</reference>
<name>A0A6M3IIU5_9ZZZZ</name>
<proteinExistence type="predicted"/>
<sequence length="320" mass="36129">MPDDIEVTEPIEEESQPDSEAVVEGAGDELTDTLEPEPVDDEAAEEEAFLSDDDETPEDQPEAEPEDEQEEGEEDDLGLDEDDLRGKELLEQEQKAEEDRKARTEEAERQRRAREQAQLDTRGAPPIDERTAKIYRDVVPDTMIPDTVEIDGQSLDLKGYLTDFPESKVLSAMAADRVVIELVKQGFLMTAEQHQQALQEAENRMYDHIFSERVMEDVPKAFEISESAEFKAWQKTAKPGTQALFRSLNPRDHVRGFKKFMAEQGLADATVKKTAKTNTARARKAKHDAIHSTTLKSRKQPSKTSLTPEEEMAEGFYSDD</sequence>
<feature type="region of interest" description="Disordered" evidence="1">
    <location>
        <begin position="1"/>
        <end position="124"/>
    </location>
</feature>
<organism evidence="2">
    <name type="scientific">viral metagenome</name>
    <dbReference type="NCBI Taxonomy" id="1070528"/>
    <lineage>
        <taxon>unclassified sequences</taxon>
        <taxon>metagenomes</taxon>
        <taxon>organismal metagenomes</taxon>
    </lineage>
</organism>
<accession>A0A6M3IIU5</accession>
<dbReference type="EMBL" id="MT141213">
    <property type="protein sequence ID" value="QJA56352.1"/>
    <property type="molecule type" value="Genomic_DNA"/>
</dbReference>
<gene>
    <name evidence="2" type="ORF">MM415B01878_0010</name>
</gene>
<feature type="compositionally biased region" description="Acidic residues" evidence="1">
    <location>
        <begin position="1"/>
        <end position="17"/>
    </location>
</feature>
<feature type="region of interest" description="Disordered" evidence="1">
    <location>
        <begin position="273"/>
        <end position="320"/>
    </location>
</feature>
<protein>
    <submittedName>
        <fullName evidence="2">Uncharacterized protein</fullName>
    </submittedName>
</protein>
<feature type="compositionally biased region" description="Basic and acidic residues" evidence="1">
    <location>
        <begin position="84"/>
        <end position="117"/>
    </location>
</feature>
<evidence type="ECO:0000256" key="1">
    <source>
        <dbReference type="SAM" id="MobiDB-lite"/>
    </source>
</evidence>
<feature type="compositionally biased region" description="Acidic residues" evidence="1">
    <location>
        <begin position="26"/>
        <end position="83"/>
    </location>
</feature>
<dbReference type="AlphaFoldDB" id="A0A6M3IIU5"/>